<proteinExistence type="predicted"/>
<keyword evidence="1" id="KW-0812">Transmembrane</keyword>
<reference evidence="3 4" key="1">
    <citation type="submission" date="2023-03" db="EMBL/GenBank/DDBJ databases">
        <title>Novel Species.</title>
        <authorList>
            <person name="Ma S."/>
        </authorList>
    </citation>
    <scope>NUCLEOTIDE SEQUENCE [LARGE SCALE GENOMIC DNA]</scope>
    <source>
        <strain evidence="3 4">LIND6LT2</strain>
    </source>
</reference>
<feature type="domain" description="Beta-lactamase-related" evidence="2">
    <location>
        <begin position="88"/>
        <end position="343"/>
    </location>
</feature>
<dbReference type="PANTHER" id="PTHR43283">
    <property type="entry name" value="BETA-LACTAMASE-RELATED"/>
    <property type="match status" value="1"/>
</dbReference>
<keyword evidence="1" id="KW-1133">Transmembrane helix</keyword>
<evidence type="ECO:0000256" key="1">
    <source>
        <dbReference type="SAM" id="Phobius"/>
    </source>
</evidence>
<evidence type="ECO:0000313" key="3">
    <source>
        <dbReference type="EMBL" id="WZL70859.1"/>
    </source>
</evidence>
<dbReference type="RefSeq" id="WP_341877819.1">
    <property type="nucleotide sequence ID" value="NZ_CP121687.1"/>
</dbReference>
<dbReference type="EC" id="3.-.-.-" evidence="3"/>
<dbReference type="Gene3D" id="3.40.710.10">
    <property type="entry name" value="DD-peptidase/beta-lactamase superfamily"/>
    <property type="match status" value="1"/>
</dbReference>
<dbReference type="InterPro" id="IPR001466">
    <property type="entry name" value="Beta-lactam-related"/>
</dbReference>
<dbReference type="InterPro" id="IPR012338">
    <property type="entry name" value="Beta-lactam/transpept-like"/>
</dbReference>
<gene>
    <name evidence="3" type="ORF">QBE51_04875</name>
</gene>
<evidence type="ECO:0000313" key="4">
    <source>
        <dbReference type="Proteomes" id="UP001486565"/>
    </source>
</evidence>
<dbReference type="EMBL" id="CP121687">
    <property type="protein sequence ID" value="WZL70859.1"/>
    <property type="molecule type" value="Genomic_DNA"/>
</dbReference>
<dbReference type="Pfam" id="PF00144">
    <property type="entry name" value="Beta-lactamase"/>
    <property type="match status" value="1"/>
</dbReference>
<dbReference type="InterPro" id="IPR050789">
    <property type="entry name" value="Diverse_Enzym_Activities"/>
</dbReference>
<dbReference type="GO" id="GO:0016787">
    <property type="term" value="F:hydrolase activity"/>
    <property type="evidence" value="ECO:0007669"/>
    <property type="project" value="UniProtKB-KW"/>
</dbReference>
<dbReference type="SUPFAM" id="SSF56601">
    <property type="entry name" value="beta-lactamase/transpeptidase-like"/>
    <property type="match status" value="1"/>
</dbReference>
<organism evidence="3 4">
    <name type="scientific">Defluviitalea saccharophila</name>
    <dbReference type="NCBI Taxonomy" id="879970"/>
    <lineage>
        <taxon>Bacteria</taxon>
        <taxon>Bacillati</taxon>
        <taxon>Bacillota</taxon>
        <taxon>Clostridia</taxon>
        <taxon>Lachnospirales</taxon>
        <taxon>Defluviitaleaceae</taxon>
        <taxon>Defluviitalea</taxon>
    </lineage>
</organism>
<name>A0ABZ2Y6B4_9FIRM</name>
<dbReference type="Proteomes" id="UP001486565">
    <property type="component" value="Chromosome"/>
</dbReference>
<feature type="transmembrane region" description="Helical" evidence="1">
    <location>
        <begin position="12"/>
        <end position="31"/>
    </location>
</feature>
<dbReference type="PANTHER" id="PTHR43283:SF7">
    <property type="entry name" value="BETA-LACTAMASE-RELATED DOMAIN-CONTAINING PROTEIN"/>
    <property type="match status" value="1"/>
</dbReference>
<keyword evidence="4" id="KW-1185">Reference proteome</keyword>
<sequence length="549" mass="62507">MNLKRKSTTTKMFLVFGFVLFLFIYGGSNLFTKYNNKDAQQTESTAKELEAYWPKDEWRTSTPEEQGMDSKELANLVQYIEKSTGIRSLLIVRHGYLVLESYRAPYDKDTTMNVKSVSKSVLSALTGIALRENFINDIDQKVADFLPEYFKDIDPKKREITIRHLLQMTAGLPSIELDSNWEQSSDWIKYQLDLPLYCNPGESFEYSTGLTHIMSAIITKTSGMSTLEFANKYLFEPMGIEAGRWVQDPLGIYVGGNELELTPRDMAKFGYLYLHNGVWNGQQLVPAEWVEDSLTNQVRATDFNDPTREYGYWWWLGDDYYAAMGWGGQSIIVNPKLDMVVVFTGIDHGAPLQIYKNKILRAVKANHALKPNPAAVDKLNANIENLANFKSDYVSPSEELIKKINGKVFTFEKNDIGIDAVSFVFEDSTCIFKYRQIDHKGRTFDSEAVVGLNGDYQKVTESHPRYYGYDRTFFPVNEQGGDDPYTVGFEGHWIDENSFVIKCLGPLGDPLSLMAIFRFSEDKVNVNLTARPTGVHYSIDGGMFSEKNF</sequence>
<accession>A0ABZ2Y6B4</accession>
<keyword evidence="1" id="KW-0472">Membrane</keyword>
<evidence type="ECO:0000259" key="2">
    <source>
        <dbReference type="Pfam" id="PF00144"/>
    </source>
</evidence>
<keyword evidence="3" id="KW-0378">Hydrolase</keyword>
<protein>
    <submittedName>
        <fullName evidence="3">Serine hydrolase</fullName>
        <ecNumber evidence="3">3.-.-.-</ecNumber>
    </submittedName>
</protein>